<accession>A0ABT5GMR4</accession>
<evidence type="ECO:0000256" key="1">
    <source>
        <dbReference type="ARBA" id="ARBA00009922"/>
    </source>
</evidence>
<dbReference type="PROSITE" id="PS51198">
    <property type="entry name" value="UVRD_HELICASE_ATP_BIND"/>
    <property type="match status" value="1"/>
</dbReference>
<dbReference type="Gene3D" id="1.10.10.160">
    <property type="match status" value="1"/>
</dbReference>
<sequence>MVILRRAPAHPAGEVSLDPSQRRVVDSTATVIRVLGGPGTGKSVLAVELVVAAVTAGARADECLVIGATRTAAGALRERVTARLAGTSTQSLARTWQAVGFGILRAEAALRGDPAPRLLNGPEQDAILRDLLAGHASGDAPGPEWPASVRDALGTRGFRNELRDLLMRAVEHGQGPDDLLRLGLERDRPEWVAASRVLREYDQVTALGRHGSYDPAWVLTAAADLLEDDPAALTRLQERLRLVVVDDAQEMTSAAARLLRVLARGGPRIVLLGDPDSAVQTFRGADPRFLAQGWEALGSAVPGRLTRETLVLAEGHRLPGPIAEVAGRVVRRIGALGGGEQRSVRARPARASVDVALLRSAAQETSHIAAALRRSHLVDGLPWTEMAVVVRGSGRAATLRRALAQAGVPVGAATAETPVRDEPAVRPLLTLLGESVRIARAPEWSLDPATVTDLLLSPVGGADAVGLRRLRRLVRQEELADGGSRSSDELLAALVRDPLWCGRLGEAGRPAARVAGALAAGVEAARVGQDGRWEPGVTAESVLWAIWQGAGVAGGWRRQALSGGPWSERADRDLDAVLALFDAARAFVDRLPTAGPDKFAEHILGQDVPGDTLLVGAQTGAQVSLVTPQTAAGREWRLVVVAGVQEGVWPDLRLRGSILGSEDLVDVVAQRPVGFRAAQAAVRYDETRLFHVAVTRSTERLLVTAVGNEDEQPSVYLDLVDPPEGERIVDEVRPHTEVSRPMSLTGLVGELRRDVVSPDPGVAEPALALLAAAAAAGVRGADPERWWALREITTDRPVRGEDEPVHVSPSKVTYFSECGLRWFLTSVGGDGPSLGAASVGTLVHDIVAELPDASLAELVAEVDARWGRLGLRPGWVTDRTRREAHDMVARYVSYRDSVAADWERVGIETEFRVVVGRAVVAGRVDRIERDPRGRLRIVDLKTGSSKPTKAELEQHGQLGAYQVAVASEGFPTLGSESAGAALVFIGKGGLTGLRPAVLTQPALADSDDPDWARALVEQTAEGMGAASFVAAHSNCRTCPVRSSCPVQPEGDAL</sequence>
<dbReference type="InterPro" id="IPR038726">
    <property type="entry name" value="PDDEXK_AddAB-type"/>
</dbReference>
<protein>
    <recommendedName>
        <fullName evidence="13">DNA 3'-5' helicase</fullName>
        <ecNumber evidence="13">5.6.2.4</ecNumber>
    </recommendedName>
</protein>
<keyword evidence="9" id="KW-0238">DNA-binding</keyword>
<name>A0ABT5GMR4_9MICO</name>
<evidence type="ECO:0000256" key="10">
    <source>
        <dbReference type="ARBA" id="ARBA00023204"/>
    </source>
</evidence>
<dbReference type="InterPro" id="IPR013986">
    <property type="entry name" value="DExx_box_DNA_helicase_dom_sf"/>
</dbReference>
<reference evidence="18 19" key="1">
    <citation type="submission" date="2022-11" db="EMBL/GenBank/DDBJ databases">
        <title>Anaerobic phenanthrene biodegradation by a DNRA strain PheN6.</title>
        <authorList>
            <person name="Zhang Z."/>
        </authorList>
    </citation>
    <scope>NUCLEOTIDE SEQUENCE [LARGE SCALE GENOMIC DNA]</scope>
    <source>
        <strain evidence="18 19">PheN6</strain>
    </source>
</reference>
<dbReference type="PROSITE" id="PS51217">
    <property type="entry name" value="UVRD_HELICASE_CTER"/>
    <property type="match status" value="1"/>
</dbReference>
<dbReference type="PANTHER" id="PTHR11070:SF59">
    <property type="entry name" value="DNA 3'-5' HELICASE"/>
    <property type="match status" value="1"/>
</dbReference>
<gene>
    <name evidence="18" type="ORF">OO014_17015</name>
</gene>
<evidence type="ECO:0000256" key="15">
    <source>
        <dbReference type="PROSITE-ProRule" id="PRU00560"/>
    </source>
</evidence>
<proteinExistence type="inferred from homology"/>
<keyword evidence="3 15" id="KW-0547">Nucleotide-binding</keyword>
<dbReference type="Gene3D" id="3.90.320.10">
    <property type="match status" value="1"/>
</dbReference>
<keyword evidence="2" id="KW-0540">Nuclease</keyword>
<dbReference type="EC" id="5.6.2.4" evidence="13"/>
<evidence type="ECO:0000313" key="19">
    <source>
        <dbReference type="Proteomes" id="UP001150259"/>
    </source>
</evidence>
<evidence type="ECO:0000256" key="13">
    <source>
        <dbReference type="ARBA" id="ARBA00034808"/>
    </source>
</evidence>
<evidence type="ECO:0000259" key="16">
    <source>
        <dbReference type="PROSITE" id="PS51198"/>
    </source>
</evidence>
<dbReference type="SUPFAM" id="SSF52540">
    <property type="entry name" value="P-loop containing nucleoside triphosphate hydrolases"/>
    <property type="match status" value="1"/>
</dbReference>
<dbReference type="RefSeq" id="WP_272463515.1">
    <property type="nucleotide sequence ID" value="NZ_JAPFQL010000096.1"/>
</dbReference>
<comment type="catalytic activity">
    <reaction evidence="12">
        <text>Couples ATP hydrolysis with the unwinding of duplex DNA by translocating in the 3'-5' direction.</text>
        <dbReference type="EC" id="5.6.2.4"/>
    </reaction>
</comment>
<dbReference type="InterPro" id="IPR014017">
    <property type="entry name" value="DNA_helicase_UvrD-like_C"/>
</dbReference>
<evidence type="ECO:0000313" key="18">
    <source>
        <dbReference type="EMBL" id="MDC5698956.1"/>
    </source>
</evidence>
<evidence type="ECO:0000256" key="7">
    <source>
        <dbReference type="ARBA" id="ARBA00022839"/>
    </source>
</evidence>
<evidence type="ECO:0000256" key="11">
    <source>
        <dbReference type="ARBA" id="ARBA00023235"/>
    </source>
</evidence>
<keyword evidence="11" id="KW-0413">Isomerase</keyword>
<evidence type="ECO:0000256" key="2">
    <source>
        <dbReference type="ARBA" id="ARBA00022722"/>
    </source>
</evidence>
<comment type="catalytic activity">
    <reaction evidence="14">
        <text>ATP + H2O = ADP + phosphate + H(+)</text>
        <dbReference type="Rhea" id="RHEA:13065"/>
        <dbReference type="ChEBI" id="CHEBI:15377"/>
        <dbReference type="ChEBI" id="CHEBI:15378"/>
        <dbReference type="ChEBI" id="CHEBI:30616"/>
        <dbReference type="ChEBI" id="CHEBI:43474"/>
        <dbReference type="ChEBI" id="CHEBI:456216"/>
        <dbReference type="EC" id="5.6.2.4"/>
    </reaction>
</comment>
<dbReference type="Gene3D" id="3.40.50.300">
    <property type="entry name" value="P-loop containing nucleotide triphosphate hydrolases"/>
    <property type="match status" value="2"/>
</dbReference>
<dbReference type="InterPro" id="IPR000212">
    <property type="entry name" value="DNA_helicase_UvrD/REP"/>
</dbReference>
<evidence type="ECO:0000256" key="3">
    <source>
        <dbReference type="ARBA" id="ARBA00022741"/>
    </source>
</evidence>
<comment type="caution">
    <text evidence="18">The sequence shown here is derived from an EMBL/GenBank/DDBJ whole genome shotgun (WGS) entry which is preliminary data.</text>
</comment>
<dbReference type="Pfam" id="PF00580">
    <property type="entry name" value="UvrD-helicase"/>
    <property type="match status" value="1"/>
</dbReference>
<evidence type="ECO:0000256" key="8">
    <source>
        <dbReference type="ARBA" id="ARBA00022840"/>
    </source>
</evidence>
<evidence type="ECO:0000256" key="5">
    <source>
        <dbReference type="ARBA" id="ARBA00022801"/>
    </source>
</evidence>
<dbReference type="InterPro" id="IPR014016">
    <property type="entry name" value="UvrD-like_ATP-bd"/>
</dbReference>
<keyword evidence="6 15" id="KW-0347">Helicase</keyword>
<evidence type="ECO:0000256" key="12">
    <source>
        <dbReference type="ARBA" id="ARBA00034617"/>
    </source>
</evidence>
<dbReference type="Pfam" id="PF12705">
    <property type="entry name" value="PDDEXK_1"/>
    <property type="match status" value="1"/>
</dbReference>
<comment type="similarity">
    <text evidence="1">Belongs to the helicase family. UvrD subfamily.</text>
</comment>
<feature type="domain" description="UvrD-like helicase ATP-binding" evidence="16">
    <location>
        <begin position="15"/>
        <end position="319"/>
    </location>
</feature>
<feature type="binding site" evidence="15">
    <location>
        <begin position="36"/>
        <end position="43"/>
    </location>
    <ligand>
        <name>ATP</name>
        <dbReference type="ChEBI" id="CHEBI:30616"/>
    </ligand>
</feature>
<keyword evidence="7" id="KW-0269">Exonuclease</keyword>
<dbReference type="EMBL" id="JAPFQL010000096">
    <property type="protein sequence ID" value="MDC5698956.1"/>
    <property type="molecule type" value="Genomic_DNA"/>
</dbReference>
<dbReference type="GO" id="GO:0004386">
    <property type="term" value="F:helicase activity"/>
    <property type="evidence" value="ECO:0007669"/>
    <property type="project" value="UniProtKB-KW"/>
</dbReference>
<organism evidence="18 19">
    <name type="scientific">Intrasporangium calvum</name>
    <dbReference type="NCBI Taxonomy" id="53358"/>
    <lineage>
        <taxon>Bacteria</taxon>
        <taxon>Bacillati</taxon>
        <taxon>Actinomycetota</taxon>
        <taxon>Actinomycetes</taxon>
        <taxon>Micrococcales</taxon>
        <taxon>Intrasporangiaceae</taxon>
        <taxon>Intrasporangium</taxon>
    </lineage>
</organism>
<keyword evidence="8 15" id="KW-0067">ATP-binding</keyword>
<evidence type="ECO:0000256" key="4">
    <source>
        <dbReference type="ARBA" id="ARBA00022763"/>
    </source>
</evidence>
<feature type="domain" description="UvrD-like helicase C-terminal" evidence="17">
    <location>
        <begin position="320"/>
        <end position="633"/>
    </location>
</feature>
<dbReference type="InterPro" id="IPR011604">
    <property type="entry name" value="PDDEXK-like_dom_sf"/>
</dbReference>
<evidence type="ECO:0000256" key="6">
    <source>
        <dbReference type="ARBA" id="ARBA00022806"/>
    </source>
</evidence>
<dbReference type="InterPro" id="IPR027417">
    <property type="entry name" value="P-loop_NTPase"/>
</dbReference>
<keyword evidence="4" id="KW-0227">DNA damage</keyword>
<keyword evidence="10" id="KW-0234">DNA repair</keyword>
<dbReference type="PANTHER" id="PTHR11070">
    <property type="entry name" value="UVRD / RECB / PCRA DNA HELICASE FAMILY MEMBER"/>
    <property type="match status" value="1"/>
</dbReference>
<dbReference type="Proteomes" id="UP001150259">
    <property type="component" value="Unassembled WGS sequence"/>
</dbReference>
<keyword evidence="5 15" id="KW-0378">Hydrolase</keyword>
<dbReference type="Gene3D" id="1.10.486.10">
    <property type="entry name" value="PCRA, domain 4"/>
    <property type="match status" value="1"/>
</dbReference>
<evidence type="ECO:0000256" key="14">
    <source>
        <dbReference type="ARBA" id="ARBA00048988"/>
    </source>
</evidence>
<keyword evidence="19" id="KW-1185">Reference proteome</keyword>
<evidence type="ECO:0000259" key="17">
    <source>
        <dbReference type="PROSITE" id="PS51217"/>
    </source>
</evidence>
<evidence type="ECO:0000256" key="9">
    <source>
        <dbReference type="ARBA" id="ARBA00023125"/>
    </source>
</evidence>